<reference evidence="2" key="1">
    <citation type="submission" date="2023-10" db="EMBL/GenBank/DDBJ databases">
        <authorList>
            <person name="Chen Y."/>
            <person name="Shah S."/>
            <person name="Dougan E. K."/>
            <person name="Thang M."/>
            <person name="Chan C."/>
        </authorList>
    </citation>
    <scope>NUCLEOTIDE SEQUENCE [LARGE SCALE GENOMIC DNA]</scope>
</reference>
<dbReference type="Proteomes" id="UP001189429">
    <property type="component" value="Unassembled WGS sequence"/>
</dbReference>
<feature type="region of interest" description="Disordered" evidence="1">
    <location>
        <begin position="497"/>
        <end position="516"/>
    </location>
</feature>
<feature type="compositionally biased region" description="Basic and acidic residues" evidence="1">
    <location>
        <begin position="507"/>
        <end position="516"/>
    </location>
</feature>
<sequence>MAIPSWSGKAETLEGYAIAVELLTLGSSREVRPLLGPRLVAPLPQGSAQQRFALRLPREAGFDLDRAPLEQKSIATVDGPNNLIEAFRRELGSQVVSDIGEKTDAYFYAGPGRSALTRRLGQSMAQWIEAEQEAYDQLQRTCRQLVPDVGGILPSAVRGALFWRNSNLDSSERAVVRSTIKGDWKLENGTDHELPPDECVQADEEDVAALEEHEALAVQEADAATRAWEEARKLLSDVSRARGYYPVVGLAALPPTWKGAGKGARGGPKGRGRGDKGAPSPPRAPAGQARDRPGRLQQGRGAGVKCLACRQLGRTAVDCPSKYQTGGRGNGNMNIGYEEADDETVDGATVSCVSYWESADEWVLAISLNIALGLSFFAEADLRGYAIVGSGATKSTSGLVLFEFAREQIYGAHGQGLTDMNAKERARFTYANNTTGMSVGGGGIPHSLGLRDQGGELWFSLVPSESPMLLGPGTGKGAKVTHDGCLEYLGGHRERLEPLRSGQSNPEWEKLGEHPPAEEEYDLSLEELHYDALEQASDLPADADPQANPEQVAHVCMEMARSTAHEEAALWSWLGSLDRMVALAQDRKKWRSRGRVLNCSRNGLPKSVDGGRRMGLWNMHDFQCAGAVAKAEAFVEARRPRRAHVSPPCTPFSAQALDQESDQQVTSPKKKIASGTKLMDNVIEVGLHALRKVCELSLEQPANATSWWTAQSLMNLRKQLCEATAAECAWGARDSETGQAARANWRPPVPNQRPAGVHERKCPRERARRQLEGPKRVADTAKYPEALCRALSREVLARALVSGTTAGASEI</sequence>
<comment type="caution">
    <text evidence="2">The sequence shown here is derived from an EMBL/GenBank/DDBJ whole genome shotgun (WGS) entry which is preliminary data.</text>
</comment>
<evidence type="ECO:0000313" key="2">
    <source>
        <dbReference type="EMBL" id="CAK0814541.1"/>
    </source>
</evidence>
<evidence type="ECO:0000256" key="1">
    <source>
        <dbReference type="SAM" id="MobiDB-lite"/>
    </source>
</evidence>
<name>A0ABN9R7X9_9DINO</name>
<feature type="region of interest" description="Disordered" evidence="1">
    <location>
        <begin position="739"/>
        <end position="776"/>
    </location>
</feature>
<gene>
    <name evidence="2" type="ORF">PCOR1329_LOCUS18118</name>
</gene>
<evidence type="ECO:0000313" key="3">
    <source>
        <dbReference type="Proteomes" id="UP001189429"/>
    </source>
</evidence>
<feature type="region of interest" description="Disordered" evidence="1">
    <location>
        <begin position="256"/>
        <end position="299"/>
    </location>
</feature>
<organism evidence="2 3">
    <name type="scientific">Prorocentrum cordatum</name>
    <dbReference type="NCBI Taxonomy" id="2364126"/>
    <lineage>
        <taxon>Eukaryota</taxon>
        <taxon>Sar</taxon>
        <taxon>Alveolata</taxon>
        <taxon>Dinophyceae</taxon>
        <taxon>Prorocentrales</taxon>
        <taxon>Prorocentraceae</taxon>
        <taxon>Prorocentrum</taxon>
    </lineage>
</organism>
<feature type="compositionally biased region" description="Basic and acidic residues" evidence="1">
    <location>
        <begin position="756"/>
        <end position="776"/>
    </location>
</feature>
<feature type="non-terminal residue" evidence="2">
    <location>
        <position position="811"/>
    </location>
</feature>
<dbReference type="EMBL" id="CAUYUJ010005670">
    <property type="protein sequence ID" value="CAK0814541.1"/>
    <property type="molecule type" value="Genomic_DNA"/>
</dbReference>
<feature type="region of interest" description="Disordered" evidence="1">
    <location>
        <begin position="645"/>
        <end position="671"/>
    </location>
</feature>
<accession>A0ABN9R7X9</accession>
<feature type="compositionally biased region" description="Polar residues" evidence="1">
    <location>
        <begin position="652"/>
        <end position="667"/>
    </location>
</feature>
<protein>
    <submittedName>
        <fullName evidence="2">Uncharacterized protein</fullName>
    </submittedName>
</protein>
<feature type="compositionally biased region" description="Gly residues" evidence="1">
    <location>
        <begin position="260"/>
        <end position="269"/>
    </location>
</feature>
<keyword evidence="3" id="KW-1185">Reference proteome</keyword>
<proteinExistence type="predicted"/>